<comment type="caution">
    <text evidence="2">The sequence shown here is derived from an EMBL/GenBank/DDBJ whole genome shotgun (WGS) entry which is preliminary data.</text>
</comment>
<dbReference type="OrthoDB" id="2401156at2759"/>
<feature type="compositionally biased region" description="Low complexity" evidence="1">
    <location>
        <begin position="51"/>
        <end position="73"/>
    </location>
</feature>
<evidence type="ECO:0000313" key="3">
    <source>
        <dbReference type="Proteomes" id="UP000077051"/>
    </source>
</evidence>
<feature type="region of interest" description="Disordered" evidence="1">
    <location>
        <begin position="140"/>
        <end position="230"/>
    </location>
</feature>
<name>A0A168PWS2_MUCCL</name>
<proteinExistence type="predicted"/>
<organism evidence="2 3">
    <name type="scientific">Mucor lusitanicus CBS 277.49</name>
    <dbReference type="NCBI Taxonomy" id="747725"/>
    <lineage>
        <taxon>Eukaryota</taxon>
        <taxon>Fungi</taxon>
        <taxon>Fungi incertae sedis</taxon>
        <taxon>Mucoromycota</taxon>
        <taxon>Mucoromycotina</taxon>
        <taxon>Mucoromycetes</taxon>
        <taxon>Mucorales</taxon>
        <taxon>Mucorineae</taxon>
        <taxon>Mucoraceae</taxon>
        <taxon>Mucor</taxon>
    </lineage>
</organism>
<sequence>MTAAINSDVSTQDWVKKFHFENKVDLNLQAAADNESTKIEVDEIPAMMNNSTTAMSNSSDSYLQSILSSPSPQTAASNSSTACTGSQTCACYKCQRQRRRAGVSRTATPPAAVSAKASPDVYTPLKKMESAAARNANNNLSNRSAEAKSPSSSTCSSSPSPTAMTPPTITTAVSPPSPAVSVKTPPPTSPVSPKQQTQKPKRSSTLRKTPTLKSYEKHMPRPAYAQQDSIYRIEQDDMEKKEEEESNQKRTASTTNELLEKAAQDTYQISWKDEGTGDDLLTSLVTFQTIFEEKAVNENEGLSDLLEQRTKELQSQKRMQHHTAKDEDEELPPRLPECLTMSYRNGPRHNPLTLYHTMKMNGEQERMHAYNVAFQHCINANSGMRAWIKRARAAPTRENSKLVQSANAGRKPTIKRSLLHPLASRKNKVAGDELLIYSASSENLSIRSAAASKKSIEMISAPMPLIQQQQQDDQITDIISTAHALLPNRQFSTNTTAQQNKMPYEHIDTPGRPRQNTTMTTTLTSTSLSEFRDNSSISSSESANGGSHTSSKLKKSRPGRLFSSLGRKTSMRSHSSNSNKASSIRSLEKIDSGNESTLSQEKVVLDDLCRILPHIERSQLLPYVQEANCDYMKALQLCKSAVISGKLS</sequence>
<protein>
    <submittedName>
        <fullName evidence="2">Uncharacterized protein</fullName>
    </submittedName>
</protein>
<feature type="compositionally biased region" description="Low complexity" evidence="1">
    <location>
        <begin position="140"/>
        <end position="183"/>
    </location>
</feature>
<dbReference type="EMBL" id="AMYB01000001">
    <property type="protein sequence ID" value="OAD08351.1"/>
    <property type="molecule type" value="Genomic_DNA"/>
</dbReference>
<keyword evidence="3" id="KW-1185">Reference proteome</keyword>
<dbReference type="AlphaFoldDB" id="A0A168PWS2"/>
<dbReference type="VEuPathDB" id="FungiDB:MUCCIDRAFT_105315"/>
<evidence type="ECO:0000313" key="2">
    <source>
        <dbReference type="EMBL" id="OAD08351.1"/>
    </source>
</evidence>
<dbReference type="Proteomes" id="UP000077051">
    <property type="component" value="Unassembled WGS sequence"/>
</dbReference>
<accession>A0A168PWS2</accession>
<gene>
    <name evidence="2" type="ORF">MUCCIDRAFT_105315</name>
</gene>
<feature type="region of interest" description="Disordered" evidence="1">
    <location>
        <begin position="489"/>
        <end position="588"/>
    </location>
</feature>
<feature type="compositionally biased region" description="Low complexity" evidence="1">
    <location>
        <begin position="517"/>
        <end position="550"/>
    </location>
</feature>
<feature type="region of interest" description="Disordered" evidence="1">
    <location>
        <begin position="51"/>
        <end position="85"/>
    </location>
</feature>
<reference evidence="2 3" key="1">
    <citation type="submission" date="2015-06" db="EMBL/GenBank/DDBJ databases">
        <title>Expansion of signal transduction pathways in fungi by whole-genome duplication.</title>
        <authorList>
            <consortium name="DOE Joint Genome Institute"/>
            <person name="Corrochano L.M."/>
            <person name="Kuo A."/>
            <person name="Marcet-Houben M."/>
            <person name="Polaino S."/>
            <person name="Salamov A."/>
            <person name="Villalobos J.M."/>
            <person name="Alvarez M.I."/>
            <person name="Avalos J."/>
            <person name="Benito E.P."/>
            <person name="Benoit I."/>
            <person name="Burger G."/>
            <person name="Camino L.P."/>
            <person name="Canovas D."/>
            <person name="Cerda-Olmedo E."/>
            <person name="Cheng J.-F."/>
            <person name="Dominguez A."/>
            <person name="Elias M."/>
            <person name="Eslava A.P."/>
            <person name="Glaser F."/>
            <person name="Grimwood J."/>
            <person name="Gutierrez G."/>
            <person name="Heitman J."/>
            <person name="Henrissat B."/>
            <person name="Iturriaga E.A."/>
            <person name="Lang B.F."/>
            <person name="Lavin J.L."/>
            <person name="Lee S."/>
            <person name="Li W."/>
            <person name="Lindquist E."/>
            <person name="Lopez-Garcia S."/>
            <person name="Luque E.M."/>
            <person name="Marcos A.T."/>
            <person name="Martin J."/>
            <person name="Mccluskey K."/>
            <person name="Medina H.R."/>
            <person name="Miralles-Duran A."/>
            <person name="Miyazaki A."/>
            <person name="Munoz-Torres E."/>
            <person name="Oguiza J.A."/>
            <person name="Ohm R."/>
            <person name="Olmedo M."/>
            <person name="Orejas M."/>
            <person name="Ortiz-Castellanos L."/>
            <person name="Pisabarro A.G."/>
            <person name="Rodriguez-Romero J."/>
            <person name="Ruiz-Herrera J."/>
            <person name="Ruiz-Vazquez R."/>
            <person name="Sanz C."/>
            <person name="Schackwitz W."/>
            <person name="Schmutz J."/>
            <person name="Shahriari M."/>
            <person name="Shelest E."/>
            <person name="Silva-Franco F."/>
            <person name="Soanes D."/>
            <person name="Syed K."/>
            <person name="Tagua V.G."/>
            <person name="Talbot N.J."/>
            <person name="Thon M."/>
            <person name="De Vries R.P."/>
            <person name="Wiebenga A."/>
            <person name="Yadav J.S."/>
            <person name="Braun E.L."/>
            <person name="Baker S."/>
            <person name="Garre V."/>
            <person name="Horwitz B."/>
            <person name="Torres-Martinez S."/>
            <person name="Idnurm A."/>
            <person name="Herrera-Estrella A."/>
            <person name="Gabaldon T."/>
            <person name="Grigoriev I.V."/>
        </authorList>
    </citation>
    <scope>NUCLEOTIDE SEQUENCE [LARGE SCALE GENOMIC DNA]</scope>
    <source>
        <strain evidence="2 3">CBS 277.49</strain>
    </source>
</reference>
<feature type="compositionally biased region" description="Polar residues" evidence="1">
    <location>
        <begin position="489"/>
        <end position="501"/>
    </location>
</feature>
<feature type="compositionally biased region" description="Polar residues" evidence="1">
    <location>
        <begin position="74"/>
        <end position="85"/>
    </location>
</feature>
<evidence type="ECO:0000256" key="1">
    <source>
        <dbReference type="SAM" id="MobiDB-lite"/>
    </source>
</evidence>
<feature type="compositionally biased region" description="Low complexity" evidence="1">
    <location>
        <begin position="572"/>
        <end position="585"/>
    </location>
</feature>